<gene>
    <name evidence="2" type="ordered locus">Os12g0565800</name>
    <name evidence="2" type="ORF">OSNPB_120565800</name>
</gene>
<dbReference type="SMR" id="A0A0P0YBM1"/>
<feature type="transmembrane region" description="Helical" evidence="1">
    <location>
        <begin position="16"/>
        <end position="38"/>
    </location>
</feature>
<accession>A0A0P0YBM1</accession>
<sequence>VRVEILNQRTGVMQKIYMTCLAALSSYLEWLFGMTFYIL</sequence>
<dbReference type="AlphaFoldDB" id="A0A0P0YBM1"/>
<proteinExistence type="predicted"/>
<dbReference type="PaxDb" id="39947-A0A0P0YBM1"/>
<evidence type="ECO:0000313" key="3">
    <source>
        <dbReference type="Proteomes" id="UP000059680"/>
    </source>
</evidence>
<keyword evidence="1" id="KW-0472">Membrane</keyword>
<dbReference type="Gramene" id="Os12t0565800-01">
    <property type="protein sequence ID" value="Os12t0565800-01"/>
    <property type="gene ID" value="Os12g0565800"/>
</dbReference>
<dbReference type="InParanoid" id="A0A0P0YBM1"/>
<reference evidence="3" key="1">
    <citation type="journal article" date="2005" name="Nature">
        <title>The map-based sequence of the rice genome.</title>
        <authorList>
            <consortium name="International rice genome sequencing project (IRGSP)"/>
            <person name="Matsumoto T."/>
            <person name="Wu J."/>
            <person name="Kanamori H."/>
            <person name="Katayose Y."/>
            <person name="Fujisawa M."/>
            <person name="Namiki N."/>
            <person name="Mizuno H."/>
            <person name="Yamamoto K."/>
            <person name="Antonio B.A."/>
            <person name="Baba T."/>
            <person name="Sakata K."/>
            <person name="Nagamura Y."/>
            <person name="Aoki H."/>
            <person name="Arikawa K."/>
            <person name="Arita K."/>
            <person name="Bito T."/>
            <person name="Chiden Y."/>
            <person name="Fujitsuka N."/>
            <person name="Fukunaka R."/>
            <person name="Hamada M."/>
            <person name="Harada C."/>
            <person name="Hayashi A."/>
            <person name="Hijishita S."/>
            <person name="Honda M."/>
            <person name="Hosokawa S."/>
            <person name="Ichikawa Y."/>
            <person name="Idonuma A."/>
            <person name="Iijima M."/>
            <person name="Ikeda M."/>
            <person name="Ikeno M."/>
            <person name="Ito K."/>
            <person name="Ito S."/>
            <person name="Ito T."/>
            <person name="Ito Y."/>
            <person name="Ito Y."/>
            <person name="Iwabuchi A."/>
            <person name="Kamiya K."/>
            <person name="Karasawa W."/>
            <person name="Kurita K."/>
            <person name="Katagiri S."/>
            <person name="Kikuta A."/>
            <person name="Kobayashi H."/>
            <person name="Kobayashi N."/>
            <person name="Machita K."/>
            <person name="Maehara T."/>
            <person name="Masukawa M."/>
            <person name="Mizubayashi T."/>
            <person name="Mukai Y."/>
            <person name="Nagasaki H."/>
            <person name="Nagata Y."/>
            <person name="Naito S."/>
            <person name="Nakashima M."/>
            <person name="Nakama Y."/>
            <person name="Nakamichi Y."/>
            <person name="Nakamura M."/>
            <person name="Meguro A."/>
            <person name="Negishi M."/>
            <person name="Ohta I."/>
            <person name="Ohta T."/>
            <person name="Okamoto M."/>
            <person name="Ono N."/>
            <person name="Saji S."/>
            <person name="Sakaguchi M."/>
            <person name="Sakai K."/>
            <person name="Shibata M."/>
            <person name="Shimokawa T."/>
            <person name="Song J."/>
            <person name="Takazaki Y."/>
            <person name="Terasawa K."/>
            <person name="Tsugane M."/>
            <person name="Tsuji K."/>
            <person name="Ueda S."/>
            <person name="Waki K."/>
            <person name="Yamagata H."/>
            <person name="Yamamoto M."/>
            <person name="Yamamoto S."/>
            <person name="Yamane H."/>
            <person name="Yoshiki S."/>
            <person name="Yoshihara R."/>
            <person name="Yukawa K."/>
            <person name="Zhong H."/>
            <person name="Yano M."/>
            <person name="Yuan Q."/>
            <person name="Ouyang S."/>
            <person name="Liu J."/>
            <person name="Jones K.M."/>
            <person name="Gansberger K."/>
            <person name="Moffat K."/>
            <person name="Hill J."/>
            <person name="Bera J."/>
            <person name="Fadrosh D."/>
            <person name="Jin S."/>
            <person name="Johri S."/>
            <person name="Kim M."/>
            <person name="Overton L."/>
            <person name="Reardon M."/>
            <person name="Tsitrin T."/>
            <person name="Vuong H."/>
            <person name="Weaver B."/>
            <person name="Ciecko A."/>
            <person name="Tallon L."/>
            <person name="Jackson J."/>
            <person name="Pai G."/>
            <person name="Aken S.V."/>
            <person name="Utterback T."/>
            <person name="Reidmuller S."/>
            <person name="Feldblyum T."/>
            <person name="Hsiao J."/>
            <person name="Zismann V."/>
            <person name="Iobst S."/>
            <person name="de Vazeille A.R."/>
            <person name="Buell C.R."/>
            <person name="Ying K."/>
            <person name="Li Y."/>
            <person name="Lu T."/>
            <person name="Huang Y."/>
            <person name="Zhao Q."/>
            <person name="Feng Q."/>
            <person name="Zhang L."/>
            <person name="Zhu J."/>
            <person name="Weng Q."/>
            <person name="Mu J."/>
            <person name="Lu Y."/>
            <person name="Fan D."/>
            <person name="Liu Y."/>
            <person name="Guan J."/>
            <person name="Zhang Y."/>
            <person name="Yu S."/>
            <person name="Liu X."/>
            <person name="Zhang Y."/>
            <person name="Hong G."/>
            <person name="Han B."/>
            <person name="Choisne N."/>
            <person name="Demange N."/>
            <person name="Orjeda G."/>
            <person name="Samain S."/>
            <person name="Cattolico L."/>
            <person name="Pelletier E."/>
            <person name="Couloux A."/>
            <person name="Segurens B."/>
            <person name="Wincker P."/>
            <person name="D'Hont A."/>
            <person name="Scarpelli C."/>
            <person name="Weissenbach J."/>
            <person name="Salanoubat M."/>
            <person name="Quetier F."/>
            <person name="Yu Y."/>
            <person name="Kim H.R."/>
            <person name="Rambo T."/>
            <person name="Currie J."/>
            <person name="Collura K."/>
            <person name="Luo M."/>
            <person name="Yang T."/>
            <person name="Ammiraju J.S.S."/>
            <person name="Engler F."/>
            <person name="Soderlund C."/>
            <person name="Wing R.A."/>
            <person name="Palmer L.E."/>
            <person name="de la Bastide M."/>
            <person name="Spiegel L."/>
            <person name="Nascimento L."/>
            <person name="Zutavern T."/>
            <person name="O'Shaughnessy A."/>
            <person name="Dike S."/>
            <person name="Dedhia N."/>
            <person name="Preston R."/>
            <person name="Balija V."/>
            <person name="McCombie W.R."/>
            <person name="Chow T."/>
            <person name="Chen H."/>
            <person name="Chung M."/>
            <person name="Chen C."/>
            <person name="Shaw J."/>
            <person name="Wu H."/>
            <person name="Hsiao K."/>
            <person name="Chao Y."/>
            <person name="Chu M."/>
            <person name="Cheng C."/>
            <person name="Hour A."/>
            <person name="Lee P."/>
            <person name="Lin S."/>
            <person name="Lin Y."/>
            <person name="Liou J."/>
            <person name="Liu S."/>
            <person name="Hsing Y."/>
            <person name="Raghuvanshi S."/>
            <person name="Mohanty A."/>
            <person name="Bharti A.K."/>
            <person name="Gaur A."/>
            <person name="Gupta V."/>
            <person name="Kumar D."/>
            <person name="Ravi V."/>
            <person name="Vij S."/>
            <person name="Kapur A."/>
            <person name="Khurana P."/>
            <person name="Khurana P."/>
            <person name="Khurana J.P."/>
            <person name="Tyagi A.K."/>
            <person name="Gaikwad K."/>
            <person name="Singh A."/>
            <person name="Dalal V."/>
            <person name="Srivastava S."/>
            <person name="Dixit A."/>
            <person name="Pal A.K."/>
            <person name="Ghazi I.A."/>
            <person name="Yadav M."/>
            <person name="Pandit A."/>
            <person name="Bhargava A."/>
            <person name="Sureshbabu K."/>
            <person name="Batra K."/>
            <person name="Sharma T.R."/>
            <person name="Mohapatra T."/>
            <person name="Singh N.K."/>
            <person name="Messing J."/>
            <person name="Nelson A.B."/>
            <person name="Fuks G."/>
            <person name="Kavchok S."/>
            <person name="Keizer G."/>
            <person name="Linton E."/>
            <person name="Llaca V."/>
            <person name="Song R."/>
            <person name="Tanyolac B."/>
            <person name="Young S."/>
            <person name="Ho-Il K."/>
            <person name="Hahn J.H."/>
            <person name="Sangsakoo G."/>
            <person name="Vanavichit A."/>
            <person name="de Mattos Luiz.A.T."/>
            <person name="Zimmer P.D."/>
            <person name="Malone G."/>
            <person name="Dellagostin O."/>
            <person name="de Oliveira A.C."/>
            <person name="Bevan M."/>
            <person name="Bancroft I."/>
            <person name="Minx P."/>
            <person name="Cordum H."/>
            <person name="Wilson R."/>
            <person name="Cheng Z."/>
            <person name="Jin W."/>
            <person name="Jiang J."/>
            <person name="Leong S.A."/>
            <person name="Iwama H."/>
            <person name="Gojobori T."/>
            <person name="Itoh T."/>
            <person name="Niimura Y."/>
            <person name="Fujii Y."/>
            <person name="Habara T."/>
            <person name="Sakai H."/>
            <person name="Sato Y."/>
            <person name="Wilson G."/>
            <person name="Kumar K."/>
            <person name="McCouch S."/>
            <person name="Juretic N."/>
            <person name="Hoen D."/>
            <person name="Wright S."/>
            <person name="Bruskiewich R."/>
            <person name="Bureau T."/>
            <person name="Miyao A."/>
            <person name="Hirochika H."/>
            <person name="Nishikawa T."/>
            <person name="Kadowaki K."/>
            <person name="Sugiura M."/>
            <person name="Burr B."/>
            <person name="Sasaki T."/>
        </authorList>
    </citation>
    <scope>NUCLEOTIDE SEQUENCE [LARGE SCALE GENOMIC DNA]</scope>
    <source>
        <strain evidence="3">cv. Nipponbare</strain>
    </source>
</reference>
<evidence type="ECO:0000256" key="1">
    <source>
        <dbReference type="SAM" id="Phobius"/>
    </source>
</evidence>
<dbReference type="EMBL" id="AP014968">
    <property type="protein sequence ID" value="BAT17688.1"/>
    <property type="molecule type" value="Genomic_DNA"/>
</dbReference>
<keyword evidence="1" id="KW-1133">Transmembrane helix</keyword>
<organism evidence="2 3">
    <name type="scientific">Oryza sativa subsp. japonica</name>
    <name type="common">Rice</name>
    <dbReference type="NCBI Taxonomy" id="39947"/>
    <lineage>
        <taxon>Eukaryota</taxon>
        <taxon>Viridiplantae</taxon>
        <taxon>Streptophyta</taxon>
        <taxon>Embryophyta</taxon>
        <taxon>Tracheophyta</taxon>
        <taxon>Spermatophyta</taxon>
        <taxon>Magnoliopsida</taxon>
        <taxon>Liliopsida</taxon>
        <taxon>Poales</taxon>
        <taxon>Poaceae</taxon>
        <taxon>BOP clade</taxon>
        <taxon>Oryzoideae</taxon>
        <taxon>Oryzeae</taxon>
        <taxon>Oryzinae</taxon>
        <taxon>Oryza</taxon>
        <taxon>Oryza sativa</taxon>
    </lineage>
</organism>
<keyword evidence="3" id="KW-1185">Reference proteome</keyword>
<reference evidence="2 3" key="3">
    <citation type="journal article" date="2013" name="Rice">
        <title>Improvement of the Oryza sativa Nipponbare reference genome using next generation sequence and optical map data.</title>
        <authorList>
            <person name="Kawahara Y."/>
            <person name="de la Bastide M."/>
            <person name="Hamilton J.P."/>
            <person name="Kanamori H."/>
            <person name="McCombie W.R."/>
            <person name="Ouyang S."/>
            <person name="Schwartz D.C."/>
            <person name="Tanaka T."/>
            <person name="Wu J."/>
            <person name="Zhou S."/>
            <person name="Childs K.L."/>
            <person name="Davidson R.M."/>
            <person name="Lin H."/>
            <person name="Quesada-Ocampo L."/>
            <person name="Vaillancourt B."/>
            <person name="Sakai H."/>
            <person name="Lee S.S."/>
            <person name="Kim J."/>
            <person name="Numa H."/>
            <person name="Itoh T."/>
            <person name="Buell C.R."/>
            <person name="Matsumoto T."/>
        </authorList>
    </citation>
    <scope>NUCLEOTIDE SEQUENCE [LARGE SCALE GENOMIC DNA]</scope>
    <source>
        <strain evidence="3">cv. Nipponbare</strain>
    </source>
</reference>
<reference evidence="2 3" key="2">
    <citation type="journal article" date="2013" name="Plant Cell Physiol.">
        <title>Rice Annotation Project Database (RAP-DB): an integrative and interactive database for rice genomics.</title>
        <authorList>
            <person name="Sakai H."/>
            <person name="Lee S.S."/>
            <person name="Tanaka T."/>
            <person name="Numa H."/>
            <person name="Kim J."/>
            <person name="Kawahara Y."/>
            <person name="Wakimoto H."/>
            <person name="Yang C.C."/>
            <person name="Iwamoto M."/>
            <person name="Abe T."/>
            <person name="Yamada Y."/>
            <person name="Muto A."/>
            <person name="Inokuchi H."/>
            <person name="Ikemura T."/>
            <person name="Matsumoto T."/>
            <person name="Sasaki T."/>
            <person name="Itoh T."/>
        </authorList>
    </citation>
    <scope>NUCLEOTIDE SEQUENCE [LARGE SCALE GENOMIC DNA]</scope>
    <source>
        <strain evidence="3">cv. Nipponbare</strain>
    </source>
</reference>
<protein>
    <submittedName>
        <fullName evidence="2">Os12g0565800 protein</fullName>
    </submittedName>
</protein>
<feature type="non-terminal residue" evidence="2">
    <location>
        <position position="1"/>
    </location>
</feature>
<evidence type="ECO:0000313" key="2">
    <source>
        <dbReference type="EMBL" id="BAT17688.1"/>
    </source>
</evidence>
<keyword evidence="1" id="KW-0812">Transmembrane</keyword>
<dbReference type="Proteomes" id="UP000059680">
    <property type="component" value="Chromosome 12"/>
</dbReference>
<name>A0A0P0YBM1_ORYSJ</name>